<dbReference type="VEuPathDB" id="CryptoDB:Cvel_27773"/>
<evidence type="ECO:0000313" key="2">
    <source>
        <dbReference type="EMBL" id="CEM43784.1"/>
    </source>
</evidence>
<sequence>MPAERETSSSPIVSPLLDPPAHELREATVGAVWPSCRILFTTLRLRFDLSDVWLVAMGRGESLPRGSGGAPTDAVGGPVRQPRVARLMRPLAKALKTQVLE</sequence>
<accession>A0A0G4HI47</accession>
<evidence type="ECO:0000256" key="1">
    <source>
        <dbReference type="SAM" id="MobiDB-lite"/>
    </source>
</evidence>
<organism evidence="2">
    <name type="scientific">Chromera velia CCMP2878</name>
    <dbReference type="NCBI Taxonomy" id="1169474"/>
    <lineage>
        <taxon>Eukaryota</taxon>
        <taxon>Sar</taxon>
        <taxon>Alveolata</taxon>
        <taxon>Colpodellida</taxon>
        <taxon>Chromeraceae</taxon>
        <taxon>Chromera</taxon>
    </lineage>
</organism>
<dbReference type="AlphaFoldDB" id="A0A0G4HI47"/>
<proteinExistence type="predicted"/>
<name>A0A0G4HI47_9ALVE</name>
<gene>
    <name evidence="2" type="ORF">Cvel_27773</name>
</gene>
<protein>
    <submittedName>
        <fullName evidence="2">Uncharacterized protein</fullName>
    </submittedName>
</protein>
<reference evidence="2" key="1">
    <citation type="submission" date="2014-11" db="EMBL/GenBank/DDBJ databases">
        <authorList>
            <person name="Otto D Thomas"/>
            <person name="Naeem Raeece"/>
        </authorList>
    </citation>
    <scope>NUCLEOTIDE SEQUENCE</scope>
</reference>
<dbReference type="EMBL" id="CDMZ01002760">
    <property type="protein sequence ID" value="CEM43784.1"/>
    <property type="molecule type" value="Genomic_DNA"/>
</dbReference>
<feature type="region of interest" description="Disordered" evidence="1">
    <location>
        <begin position="62"/>
        <end position="81"/>
    </location>
</feature>